<dbReference type="AlphaFoldDB" id="A0A844G5F2"/>
<feature type="transmembrane region" description="Helical" evidence="7">
    <location>
        <begin position="92"/>
        <end position="114"/>
    </location>
</feature>
<keyword evidence="2" id="KW-0813">Transport</keyword>
<keyword evidence="3" id="KW-1003">Cell membrane</keyword>
<keyword evidence="5 7" id="KW-1133">Transmembrane helix</keyword>
<dbReference type="CDD" id="cd13138">
    <property type="entry name" value="MATE_yoeA_like"/>
    <property type="match status" value="1"/>
</dbReference>
<keyword evidence="6 7" id="KW-0472">Membrane</keyword>
<dbReference type="EMBL" id="VUNS01000013">
    <property type="protein sequence ID" value="MST97821.1"/>
    <property type="molecule type" value="Genomic_DNA"/>
</dbReference>
<keyword evidence="9" id="KW-1185">Reference proteome</keyword>
<dbReference type="PANTHER" id="PTHR43549:SF3">
    <property type="entry name" value="MULTIDRUG RESISTANCE PROTEIN YPNP-RELATED"/>
    <property type="match status" value="1"/>
</dbReference>
<dbReference type="InterPro" id="IPR002528">
    <property type="entry name" value="MATE_fam"/>
</dbReference>
<evidence type="ECO:0000256" key="6">
    <source>
        <dbReference type="ARBA" id="ARBA00023136"/>
    </source>
</evidence>
<feature type="transmembrane region" description="Helical" evidence="7">
    <location>
        <begin position="192"/>
        <end position="212"/>
    </location>
</feature>
<dbReference type="InterPro" id="IPR048279">
    <property type="entry name" value="MdtK-like"/>
</dbReference>
<evidence type="ECO:0000256" key="2">
    <source>
        <dbReference type="ARBA" id="ARBA00022448"/>
    </source>
</evidence>
<accession>A0A844G5F2</accession>
<dbReference type="InterPro" id="IPR052031">
    <property type="entry name" value="Membrane_Transporter-Flippase"/>
</dbReference>
<feature type="transmembrane region" description="Helical" evidence="7">
    <location>
        <begin position="355"/>
        <end position="375"/>
    </location>
</feature>
<reference evidence="8 9" key="1">
    <citation type="submission" date="2019-08" db="EMBL/GenBank/DDBJ databases">
        <title>In-depth cultivation of the pig gut microbiome towards novel bacterial diversity and tailored functional studies.</title>
        <authorList>
            <person name="Wylensek D."/>
            <person name="Hitch T.C.A."/>
            <person name="Clavel T."/>
        </authorList>
    </citation>
    <scope>NUCLEOTIDE SEQUENCE [LARGE SCALE GENOMIC DNA]</scope>
    <source>
        <strain evidence="8 9">BBE-744-WT-12</strain>
    </source>
</reference>
<dbReference type="PIRSF" id="PIRSF006603">
    <property type="entry name" value="DinF"/>
    <property type="match status" value="1"/>
</dbReference>
<feature type="transmembrane region" description="Helical" evidence="7">
    <location>
        <begin position="396"/>
        <end position="415"/>
    </location>
</feature>
<feature type="transmembrane region" description="Helical" evidence="7">
    <location>
        <begin position="282"/>
        <end position="301"/>
    </location>
</feature>
<feature type="transmembrane region" description="Helical" evidence="7">
    <location>
        <begin position="134"/>
        <end position="158"/>
    </location>
</feature>
<evidence type="ECO:0000256" key="1">
    <source>
        <dbReference type="ARBA" id="ARBA00004651"/>
    </source>
</evidence>
<feature type="transmembrane region" description="Helical" evidence="7">
    <location>
        <begin position="421"/>
        <end position="437"/>
    </location>
</feature>
<evidence type="ECO:0000313" key="9">
    <source>
        <dbReference type="Proteomes" id="UP000435649"/>
    </source>
</evidence>
<name>A0A844G5F2_9BACT</name>
<evidence type="ECO:0000256" key="3">
    <source>
        <dbReference type="ARBA" id="ARBA00022475"/>
    </source>
</evidence>
<comment type="subcellular location">
    <subcellularLocation>
        <location evidence="1">Cell membrane</location>
        <topology evidence="1">Multi-pass membrane protein</topology>
    </subcellularLocation>
</comment>
<feature type="transmembrane region" description="Helical" evidence="7">
    <location>
        <begin position="233"/>
        <end position="257"/>
    </location>
</feature>
<feature type="transmembrane region" description="Helical" evidence="7">
    <location>
        <begin position="12"/>
        <end position="31"/>
    </location>
</feature>
<organism evidence="8 9">
    <name type="scientific">Victivallis lenta</name>
    <dbReference type="NCBI Taxonomy" id="2606640"/>
    <lineage>
        <taxon>Bacteria</taxon>
        <taxon>Pseudomonadati</taxon>
        <taxon>Lentisphaerota</taxon>
        <taxon>Lentisphaeria</taxon>
        <taxon>Victivallales</taxon>
        <taxon>Victivallaceae</taxon>
        <taxon>Victivallis</taxon>
    </lineage>
</organism>
<evidence type="ECO:0000256" key="5">
    <source>
        <dbReference type="ARBA" id="ARBA00022989"/>
    </source>
</evidence>
<dbReference type="Pfam" id="PF01554">
    <property type="entry name" value="MatE"/>
    <property type="match status" value="2"/>
</dbReference>
<evidence type="ECO:0000256" key="4">
    <source>
        <dbReference type="ARBA" id="ARBA00022692"/>
    </source>
</evidence>
<feature type="transmembrane region" description="Helical" evidence="7">
    <location>
        <begin position="313"/>
        <end position="335"/>
    </location>
</feature>
<dbReference type="NCBIfam" id="TIGR00797">
    <property type="entry name" value="matE"/>
    <property type="match status" value="1"/>
</dbReference>
<gene>
    <name evidence="8" type="ORF">FYJ85_12315</name>
</gene>
<dbReference type="Proteomes" id="UP000435649">
    <property type="component" value="Unassembled WGS sequence"/>
</dbReference>
<comment type="caution">
    <text evidence="8">The sequence shown here is derived from an EMBL/GenBank/DDBJ whole genome shotgun (WGS) entry which is preliminary data.</text>
</comment>
<evidence type="ECO:0000256" key="7">
    <source>
        <dbReference type="SAM" id="Phobius"/>
    </source>
</evidence>
<feature type="transmembrane region" description="Helical" evidence="7">
    <location>
        <begin position="165"/>
        <end position="186"/>
    </location>
</feature>
<feature type="transmembrane region" description="Helical" evidence="7">
    <location>
        <begin position="43"/>
        <end position="72"/>
    </location>
</feature>
<keyword evidence="4 7" id="KW-0812">Transmembrane</keyword>
<dbReference type="GO" id="GO:0015297">
    <property type="term" value="F:antiporter activity"/>
    <property type="evidence" value="ECO:0007669"/>
    <property type="project" value="InterPro"/>
</dbReference>
<dbReference type="RefSeq" id="WP_106055374.1">
    <property type="nucleotide sequence ID" value="NZ_CALXOB010000043.1"/>
</dbReference>
<protein>
    <submittedName>
        <fullName evidence="8">MATE family efflux transporter</fullName>
    </submittedName>
</protein>
<proteinExistence type="predicted"/>
<sequence length="489" mass="53599">MTHDMTTGNPARLILFFSVPLLIGNIFQQLYFMADMAIVSRTISLSAMAAVGATGALTFLVFGFFFGLTNGFAVITAQRFGAKDYDGVRRSVAVSTLLGTAATGLGMLVSLPFIEQLLRLMNTPDDILADSVVYVAALCWGTAATVFYNLLSCFIRALGDSWTPLLFLVIATFLNIGLDLLFIITFGMGIAGAAWATVLAQALSALFCLLYIRRRFPLLCPRREDWRFDAGFAWEHLRVALPMAFQFSITAIGVLVMQEEINRFGTVTIAAFTAGARIEQLAVQPMFTLGIAIATFAAQNYGARRLDRVRTGVTQCTLISVAWCIVSGIALALFSRPLVGIFIPVDSEPVATAQAQNYIYMTAALFIILGQLFIYRNVLQGIGRSFMPMMAGGAELVVRIAASILLAPVFGYLGVFWATPLAWVGATALLAAAYFTVSRRFDSGTEAGEAERPRSRLRGFRRDRLRLYLLRLRYRLGLLPTRALKQPEK</sequence>
<dbReference type="PANTHER" id="PTHR43549">
    <property type="entry name" value="MULTIDRUG RESISTANCE PROTEIN YPNP-RELATED"/>
    <property type="match status" value="1"/>
</dbReference>
<dbReference type="GO" id="GO:0005886">
    <property type="term" value="C:plasma membrane"/>
    <property type="evidence" value="ECO:0007669"/>
    <property type="project" value="UniProtKB-SubCell"/>
</dbReference>
<evidence type="ECO:0000313" key="8">
    <source>
        <dbReference type="EMBL" id="MST97821.1"/>
    </source>
</evidence>
<dbReference type="GO" id="GO:0042910">
    <property type="term" value="F:xenobiotic transmembrane transporter activity"/>
    <property type="evidence" value="ECO:0007669"/>
    <property type="project" value="InterPro"/>
</dbReference>